<accession>A0A9Q3Q9Z5</accession>
<evidence type="ECO:0000313" key="2">
    <source>
        <dbReference type="EMBL" id="MBW0590928.1"/>
    </source>
</evidence>
<name>A0A9Q3Q9Z5_9BASI</name>
<comment type="caution">
    <text evidence="2">The sequence shown here is derived from an EMBL/GenBank/DDBJ whole genome shotgun (WGS) entry which is preliminary data.</text>
</comment>
<evidence type="ECO:0000256" key="1">
    <source>
        <dbReference type="SAM" id="MobiDB-lite"/>
    </source>
</evidence>
<dbReference type="EMBL" id="AVOT02140665">
    <property type="protein sequence ID" value="MBW0590928.1"/>
    <property type="molecule type" value="Genomic_DNA"/>
</dbReference>
<evidence type="ECO:0000313" key="3">
    <source>
        <dbReference type="Proteomes" id="UP000765509"/>
    </source>
</evidence>
<feature type="compositionally biased region" description="Polar residues" evidence="1">
    <location>
        <begin position="109"/>
        <end position="122"/>
    </location>
</feature>
<feature type="region of interest" description="Disordered" evidence="1">
    <location>
        <begin position="1"/>
        <end position="32"/>
    </location>
</feature>
<protein>
    <submittedName>
        <fullName evidence="2">Uncharacterized protein</fullName>
    </submittedName>
</protein>
<dbReference type="AlphaFoldDB" id="A0A9Q3Q9Z5"/>
<organism evidence="2 3">
    <name type="scientific">Austropuccinia psidii MF-1</name>
    <dbReference type="NCBI Taxonomy" id="1389203"/>
    <lineage>
        <taxon>Eukaryota</taxon>
        <taxon>Fungi</taxon>
        <taxon>Dikarya</taxon>
        <taxon>Basidiomycota</taxon>
        <taxon>Pucciniomycotina</taxon>
        <taxon>Pucciniomycetes</taxon>
        <taxon>Pucciniales</taxon>
        <taxon>Sphaerophragmiaceae</taxon>
        <taxon>Austropuccinia</taxon>
    </lineage>
</organism>
<gene>
    <name evidence="2" type="ORF">O181_130643</name>
</gene>
<reference evidence="2" key="1">
    <citation type="submission" date="2021-03" db="EMBL/GenBank/DDBJ databases">
        <title>Draft genome sequence of rust myrtle Austropuccinia psidii MF-1, a brazilian biotype.</title>
        <authorList>
            <person name="Quecine M.C."/>
            <person name="Pachon D.M.R."/>
            <person name="Bonatelli M.L."/>
            <person name="Correr F.H."/>
            <person name="Franceschini L.M."/>
            <person name="Leite T.F."/>
            <person name="Margarido G.R.A."/>
            <person name="Almeida C.A."/>
            <person name="Ferrarezi J.A."/>
            <person name="Labate C.A."/>
        </authorList>
    </citation>
    <scope>NUCLEOTIDE SEQUENCE</scope>
    <source>
        <strain evidence="2">MF-1</strain>
    </source>
</reference>
<feature type="compositionally biased region" description="Basic and acidic residues" evidence="1">
    <location>
        <begin position="8"/>
        <end position="27"/>
    </location>
</feature>
<sequence length="155" mass="17547">MPIISEPELERSMSDSNRYKLHSEGSNRHLHGPVHTVLHSVQGKMLGNVATNPPKSDELLEYPKKVPQKGGHSELLQWMESTINQASNQEDKGIPCQKERGKQGRRPSSFYQHSPSQPTSPMQEGEQEKELKEAIFSQATGFQKFEKMPKTMFST</sequence>
<feature type="compositionally biased region" description="Basic and acidic residues" evidence="1">
    <location>
        <begin position="89"/>
        <end position="102"/>
    </location>
</feature>
<dbReference type="Proteomes" id="UP000765509">
    <property type="component" value="Unassembled WGS sequence"/>
</dbReference>
<feature type="region of interest" description="Disordered" evidence="1">
    <location>
        <begin position="85"/>
        <end position="130"/>
    </location>
</feature>
<proteinExistence type="predicted"/>
<keyword evidence="3" id="KW-1185">Reference proteome</keyword>